<feature type="region of interest" description="Disordered" evidence="1">
    <location>
        <begin position="1"/>
        <end position="20"/>
    </location>
</feature>
<name>A0A7I9WY03_9MYCO</name>
<reference evidence="2 3" key="1">
    <citation type="journal article" date="2019" name="Emerg. Microbes Infect.">
        <title>Comprehensive subspecies identification of 175 nontuberculous mycobacteria species based on 7547 genomic profiles.</title>
        <authorList>
            <person name="Matsumoto Y."/>
            <person name="Kinjo T."/>
            <person name="Motooka D."/>
            <person name="Nabeya D."/>
            <person name="Jung N."/>
            <person name="Uechi K."/>
            <person name="Horii T."/>
            <person name="Iida T."/>
            <person name="Fujita J."/>
            <person name="Nakamura S."/>
        </authorList>
    </citation>
    <scope>NUCLEOTIDE SEQUENCE [LARGE SCALE GENOMIC DNA]</scope>
    <source>
        <strain evidence="2 3">JCM 13392</strain>
    </source>
</reference>
<protein>
    <submittedName>
        <fullName evidence="2">Uncharacterized protein</fullName>
    </submittedName>
</protein>
<gene>
    <name evidence="2" type="ORF">MMUR_62220</name>
</gene>
<evidence type="ECO:0000256" key="1">
    <source>
        <dbReference type="SAM" id="MobiDB-lite"/>
    </source>
</evidence>
<dbReference type="AlphaFoldDB" id="A0A7I9WY03"/>
<comment type="caution">
    <text evidence="2">The sequence shown here is derived from an EMBL/GenBank/DDBJ whole genome shotgun (WGS) entry which is preliminary data.</text>
</comment>
<organism evidence="2 3">
    <name type="scientific">Mycolicibacterium murale</name>
    <dbReference type="NCBI Taxonomy" id="182220"/>
    <lineage>
        <taxon>Bacteria</taxon>
        <taxon>Bacillati</taxon>
        <taxon>Actinomycetota</taxon>
        <taxon>Actinomycetes</taxon>
        <taxon>Mycobacteriales</taxon>
        <taxon>Mycobacteriaceae</taxon>
        <taxon>Mycolicibacterium</taxon>
    </lineage>
</organism>
<dbReference type="Proteomes" id="UP000465241">
    <property type="component" value="Unassembled WGS sequence"/>
</dbReference>
<evidence type="ECO:0000313" key="2">
    <source>
        <dbReference type="EMBL" id="GFG62086.1"/>
    </source>
</evidence>
<evidence type="ECO:0000313" key="3">
    <source>
        <dbReference type="Proteomes" id="UP000465241"/>
    </source>
</evidence>
<proteinExistence type="predicted"/>
<accession>A0A7I9WY03</accession>
<sequence length="69" mass="7355">MGNTTAHAPAITDSARTPDQRDMRVMLSQETPVTADTRVAILTAKDLVRAAMVMGSLPSMTEEPRCPAA</sequence>
<dbReference type="EMBL" id="BLKT01000003">
    <property type="protein sequence ID" value="GFG62086.1"/>
    <property type="molecule type" value="Genomic_DNA"/>
</dbReference>
<keyword evidence="3" id="KW-1185">Reference proteome</keyword>